<dbReference type="GeneID" id="54487654"/>
<organism evidence="1 2">
    <name type="scientific">Pseudovirgaria hyperparasitica</name>
    <dbReference type="NCBI Taxonomy" id="470096"/>
    <lineage>
        <taxon>Eukaryota</taxon>
        <taxon>Fungi</taxon>
        <taxon>Dikarya</taxon>
        <taxon>Ascomycota</taxon>
        <taxon>Pezizomycotina</taxon>
        <taxon>Dothideomycetes</taxon>
        <taxon>Dothideomycetes incertae sedis</taxon>
        <taxon>Acrospermales</taxon>
        <taxon>Acrospermaceae</taxon>
        <taxon>Pseudovirgaria</taxon>
    </lineage>
</organism>
<dbReference type="Gene3D" id="1.10.510.10">
    <property type="entry name" value="Transferase(Phosphotransferase) domain 1"/>
    <property type="match status" value="1"/>
</dbReference>
<dbReference type="OrthoDB" id="4062651at2759"/>
<gene>
    <name evidence="1" type="ORF">EJ05DRAFT_497869</name>
</gene>
<sequence>MNGTRVISAAYGRDSDCTVRLKSNNTLFEVLLSTESPKTSIEYRYLQRISDQDETLVDQAFEDLYDELSLLILPYIEVASVQEETPPVRSQTLHDVLHPSKMRFCLRTNDGQATLCPKPESPTLEASDAWQPHIKEFAGLPVFVSSEIEVLKVLQMDRAFKVSKDGTTFCAKISRGLSDRHSMSREIACLHRLREAGITPLRYPTIHGLVVRDDHNESVVGFVMEYIEPRVNLHADLSAWNDDVYHWADTIERTIREWHEHGIIWGDAKVDNIIIRSDGDGTQLKPCIVDFGGSWSSGWVDQSLCETKEGDLQGIHRIREFLCRTARPKELRCDTVHLGHSVHQQEAIKPADDSDLLQSYPEA</sequence>
<accession>A0A6A6WI43</accession>
<protein>
    <recommendedName>
        <fullName evidence="3">Protein kinase domain-containing protein</fullName>
    </recommendedName>
</protein>
<dbReference type="InterPro" id="IPR011009">
    <property type="entry name" value="Kinase-like_dom_sf"/>
</dbReference>
<reference evidence="1" key="1">
    <citation type="journal article" date="2020" name="Stud. Mycol.">
        <title>101 Dothideomycetes genomes: a test case for predicting lifestyles and emergence of pathogens.</title>
        <authorList>
            <person name="Haridas S."/>
            <person name="Albert R."/>
            <person name="Binder M."/>
            <person name="Bloem J."/>
            <person name="Labutti K."/>
            <person name="Salamov A."/>
            <person name="Andreopoulos B."/>
            <person name="Baker S."/>
            <person name="Barry K."/>
            <person name="Bills G."/>
            <person name="Bluhm B."/>
            <person name="Cannon C."/>
            <person name="Castanera R."/>
            <person name="Culley D."/>
            <person name="Daum C."/>
            <person name="Ezra D."/>
            <person name="Gonzalez J."/>
            <person name="Henrissat B."/>
            <person name="Kuo A."/>
            <person name="Liang C."/>
            <person name="Lipzen A."/>
            <person name="Lutzoni F."/>
            <person name="Magnuson J."/>
            <person name="Mondo S."/>
            <person name="Nolan M."/>
            <person name="Ohm R."/>
            <person name="Pangilinan J."/>
            <person name="Park H.-J."/>
            <person name="Ramirez L."/>
            <person name="Alfaro M."/>
            <person name="Sun H."/>
            <person name="Tritt A."/>
            <person name="Yoshinaga Y."/>
            <person name="Zwiers L.-H."/>
            <person name="Turgeon B."/>
            <person name="Goodwin S."/>
            <person name="Spatafora J."/>
            <person name="Crous P."/>
            <person name="Grigoriev I."/>
        </authorList>
    </citation>
    <scope>NUCLEOTIDE SEQUENCE</scope>
    <source>
        <strain evidence="1">CBS 121739</strain>
    </source>
</reference>
<dbReference type="Proteomes" id="UP000799437">
    <property type="component" value="Unassembled WGS sequence"/>
</dbReference>
<dbReference type="EMBL" id="ML996567">
    <property type="protein sequence ID" value="KAF2761317.1"/>
    <property type="molecule type" value="Genomic_DNA"/>
</dbReference>
<name>A0A6A6WI43_9PEZI</name>
<evidence type="ECO:0000313" key="2">
    <source>
        <dbReference type="Proteomes" id="UP000799437"/>
    </source>
</evidence>
<evidence type="ECO:0000313" key="1">
    <source>
        <dbReference type="EMBL" id="KAF2761317.1"/>
    </source>
</evidence>
<dbReference type="SUPFAM" id="SSF56112">
    <property type="entry name" value="Protein kinase-like (PK-like)"/>
    <property type="match status" value="1"/>
</dbReference>
<dbReference type="AlphaFoldDB" id="A0A6A6WI43"/>
<evidence type="ECO:0008006" key="3">
    <source>
        <dbReference type="Google" id="ProtNLM"/>
    </source>
</evidence>
<dbReference type="RefSeq" id="XP_033603768.1">
    <property type="nucleotide sequence ID" value="XM_033746600.1"/>
</dbReference>
<proteinExistence type="predicted"/>
<keyword evidence="2" id="KW-1185">Reference proteome</keyword>